<accession>A0A8J3K2Q3</accession>
<dbReference type="AlphaFoldDB" id="A0A8J3K2Q3"/>
<feature type="domain" description="Polyketide synthase-like methyltransferase" evidence="2">
    <location>
        <begin position="35"/>
        <end position="284"/>
    </location>
</feature>
<evidence type="ECO:0000259" key="2">
    <source>
        <dbReference type="SMART" id="SM00828"/>
    </source>
</evidence>
<dbReference type="InterPro" id="IPR020803">
    <property type="entry name" value="MeTfrase_dom"/>
</dbReference>
<evidence type="ECO:0000256" key="1">
    <source>
        <dbReference type="ARBA" id="ARBA00022679"/>
    </source>
</evidence>
<name>A0A8J3K2Q3_9ACTN</name>
<dbReference type="CDD" id="cd02440">
    <property type="entry name" value="AdoMet_MTases"/>
    <property type="match status" value="1"/>
</dbReference>
<sequence>MTFQADAVAGAERVRRYYDNNAAAFERLGQGGASIHRAVWGPGVATRAQAFHHVDELLLDTLPPDLACPSVVDLGCGLGASLLYLAARTDLTGEGITISPLQAARAAELIAEAGLDTRVRCREGNYLAVPDDLAGTADLAFSIEAFIHSPDADGYFREAARTLRPGGRLVICDDFLTSAATHDSPRTARRMAEFRTGWHVGSLLTVGQVRTMAAGHGLELVRDLDLTPYLELRRPRDRAISALLAMGRVFRPSGLYWQSLVGGDALQWALIHDQLSYRFLELRRRG</sequence>
<dbReference type="GO" id="GO:0008757">
    <property type="term" value="F:S-adenosylmethionine-dependent methyltransferase activity"/>
    <property type="evidence" value="ECO:0007669"/>
    <property type="project" value="InterPro"/>
</dbReference>
<gene>
    <name evidence="3" type="ORF">Cch02nite_27570</name>
</gene>
<dbReference type="SMART" id="SM00828">
    <property type="entry name" value="PKS_MT"/>
    <property type="match status" value="1"/>
</dbReference>
<dbReference type="SUPFAM" id="SSF53335">
    <property type="entry name" value="S-adenosyl-L-methionine-dependent methyltransferases"/>
    <property type="match status" value="1"/>
</dbReference>
<evidence type="ECO:0000313" key="4">
    <source>
        <dbReference type="Proteomes" id="UP000619293"/>
    </source>
</evidence>
<protein>
    <recommendedName>
        <fullName evidence="2">Polyketide synthase-like methyltransferase domain-containing protein</fullName>
    </recommendedName>
</protein>
<proteinExistence type="predicted"/>
<reference evidence="3 4" key="1">
    <citation type="submission" date="2021-01" db="EMBL/GenBank/DDBJ databases">
        <title>Whole genome shotgun sequence of Catellatospora chokoriensis NBRC 107358.</title>
        <authorList>
            <person name="Komaki H."/>
            <person name="Tamura T."/>
        </authorList>
    </citation>
    <scope>NUCLEOTIDE SEQUENCE [LARGE SCALE GENOMIC DNA]</scope>
    <source>
        <strain evidence="3 4">NBRC 107358</strain>
    </source>
</reference>
<keyword evidence="1" id="KW-0808">Transferase</keyword>
<keyword evidence="4" id="KW-1185">Reference proteome</keyword>
<dbReference type="RefSeq" id="WP_191839296.1">
    <property type="nucleotide sequence ID" value="NZ_BAAALB010000006.1"/>
</dbReference>
<dbReference type="Proteomes" id="UP000619293">
    <property type="component" value="Unassembled WGS sequence"/>
</dbReference>
<dbReference type="PANTHER" id="PTHR44742">
    <property type="match status" value="1"/>
</dbReference>
<evidence type="ECO:0000313" key="3">
    <source>
        <dbReference type="EMBL" id="GIF89313.1"/>
    </source>
</evidence>
<dbReference type="Pfam" id="PF08241">
    <property type="entry name" value="Methyltransf_11"/>
    <property type="match status" value="1"/>
</dbReference>
<dbReference type="InterPro" id="IPR013216">
    <property type="entry name" value="Methyltransf_11"/>
</dbReference>
<dbReference type="InterPro" id="IPR029063">
    <property type="entry name" value="SAM-dependent_MTases_sf"/>
</dbReference>
<organism evidence="3 4">
    <name type="scientific">Catellatospora chokoriensis</name>
    <dbReference type="NCBI Taxonomy" id="310353"/>
    <lineage>
        <taxon>Bacteria</taxon>
        <taxon>Bacillati</taxon>
        <taxon>Actinomycetota</taxon>
        <taxon>Actinomycetes</taxon>
        <taxon>Micromonosporales</taxon>
        <taxon>Micromonosporaceae</taxon>
        <taxon>Catellatospora</taxon>
    </lineage>
</organism>
<dbReference type="PANTHER" id="PTHR44742:SF2">
    <property type="entry name" value="24-METHYLENESTEROL C-METHYLTRANSFERASE 2"/>
    <property type="match status" value="1"/>
</dbReference>
<comment type="caution">
    <text evidence="3">The sequence shown here is derived from an EMBL/GenBank/DDBJ whole genome shotgun (WGS) entry which is preliminary data.</text>
</comment>
<dbReference type="Gene3D" id="3.40.50.150">
    <property type="entry name" value="Vaccinia Virus protein VP39"/>
    <property type="match status" value="1"/>
</dbReference>
<dbReference type="EMBL" id="BONG01000014">
    <property type="protein sequence ID" value="GIF89313.1"/>
    <property type="molecule type" value="Genomic_DNA"/>
</dbReference>